<accession>A0A5J4SKN1</accession>
<proteinExistence type="predicted"/>
<name>A0A5J4SKN1_9ZZZZ</name>
<dbReference type="EMBL" id="SNRY01000121">
    <property type="protein sequence ID" value="KAA6346709.1"/>
    <property type="molecule type" value="Genomic_DNA"/>
</dbReference>
<sequence length="272" mass="31579">MKDKKLTALSSKLLSKLREKSKNWFTIKEVYDLFPDIPPKSISQQLMRMTNDGLLMRIKESVYYMIPFEQDSECYLPNWHLIAEPLAGNEHYVGYYSAMQIHSLITQPALTEQIVVPKQTKPTWVEIRKVNFQFIYHNDKHFFGYKKVWIDDFNRVLCSDLEKTFIDCLYKPEYAGGTVEVAKALHMARERINDDRLLSYALKFGSQAVIKRLGYLLDLLNINTPLIEELHKLRTSSITLLDTGAPERGKVSTKWSIKQNVDTHTILSSILT</sequence>
<protein>
    <submittedName>
        <fullName evidence="1">Uncharacterized protein</fullName>
    </submittedName>
</protein>
<gene>
    <name evidence="1" type="ORF">EZS27_005793</name>
</gene>
<evidence type="ECO:0000313" key="1">
    <source>
        <dbReference type="EMBL" id="KAA6346709.1"/>
    </source>
</evidence>
<comment type="caution">
    <text evidence="1">The sequence shown here is derived from an EMBL/GenBank/DDBJ whole genome shotgun (WGS) entry which is preliminary data.</text>
</comment>
<reference evidence="1" key="1">
    <citation type="submission" date="2019-03" db="EMBL/GenBank/DDBJ databases">
        <title>Single cell metagenomics reveals metabolic interactions within the superorganism composed of flagellate Streblomastix strix and complex community of Bacteroidetes bacteria on its surface.</title>
        <authorList>
            <person name="Treitli S.C."/>
            <person name="Kolisko M."/>
            <person name="Husnik F."/>
            <person name="Keeling P."/>
            <person name="Hampl V."/>
        </authorList>
    </citation>
    <scope>NUCLEOTIDE SEQUENCE</scope>
    <source>
        <strain evidence="1">STM</strain>
    </source>
</reference>
<organism evidence="1">
    <name type="scientific">termite gut metagenome</name>
    <dbReference type="NCBI Taxonomy" id="433724"/>
    <lineage>
        <taxon>unclassified sequences</taxon>
        <taxon>metagenomes</taxon>
        <taxon>organismal metagenomes</taxon>
    </lineage>
</organism>
<dbReference type="AlphaFoldDB" id="A0A5J4SKN1"/>